<dbReference type="EMBL" id="JADOGI010000195">
    <property type="protein sequence ID" value="MBF8192141.1"/>
    <property type="molecule type" value="Genomic_DNA"/>
</dbReference>
<dbReference type="AlphaFoldDB" id="A0A931F5K0"/>
<reference evidence="3" key="1">
    <citation type="submission" date="2020-11" db="EMBL/GenBank/DDBJ databases">
        <title>Whole-genome analyses of Nonomuraea sp. K274.</title>
        <authorList>
            <person name="Veyisoglu A."/>
        </authorList>
    </citation>
    <scope>NUCLEOTIDE SEQUENCE</scope>
    <source>
        <strain evidence="3">K274</strain>
    </source>
</reference>
<sequence>MFRSDRSVVVNRNISGGTRDSSAIARPPRAHDYRQPQTVAGAPATRAAVCEQIKRVRRQHWNGGCDGGIRGDPRDAREQRDRVRDRVRRRHHGQVAATGAARQRGRSRHPGGRRRAGARRRAARGAVPRFRGPVAGGVGRPRPPRVRRLAAGVRRGRRRERGDRPHLPARRARFRRARGRGTRPARPFPRQPRRRGGQAPEHRHERLNTDPSQDGAELAKAQAAQLSKGVLLTNDADGHTAYHGDGTCLERQIDRY</sequence>
<dbReference type="InterPro" id="IPR013595">
    <property type="entry name" value="Pept_S33_TAP-like_C"/>
</dbReference>
<keyword evidence="3" id="KW-0378">Hydrolase</keyword>
<evidence type="ECO:0000256" key="1">
    <source>
        <dbReference type="SAM" id="MobiDB-lite"/>
    </source>
</evidence>
<gene>
    <name evidence="3" type="ORF">ITP53_41975</name>
</gene>
<evidence type="ECO:0000313" key="3">
    <source>
        <dbReference type="EMBL" id="MBF8192141.1"/>
    </source>
</evidence>
<feature type="compositionally biased region" description="Basic residues" evidence="1">
    <location>
        <begin position="167"/>
        <end position="183"/>
    </location>
</feature>
<organism evidence="3 4">
    <name type="scientific">Nonomuraea cypriaca</name>
    <dbReference type="NCBI Taxonomy" id="1187855"/>
    <lineage>
        <taxon>Bacteria</taxon>
        <taxon>Bacillati</taxon>
        <taxon>Actinomycetota</taxon>
        <taxon>Actinomycetes</taxon>
        <taxon>Streptosporangiales</taxon>
        <taxon>Streptosporangiaceae</taxon>
        <taxon>Nonomuraea</taxon>
    </lineage>
</organism>
<feature type="compositionally biased region" description="Basic residues" evidence="1">
    <location>
        <begin position="103"/>
        <end position="123"/>
    </location>
</feature>
<feature type="region of interest" description="Disordered" evidence="1">
    <location>
        <begin position="1"/>
        <end position="40"/>
    </location>
</feature>
<feature type="compositionally biased region" description="Low complexity" evidence="1">
    <location>
        <begin position="124"/>
        <end position="133"/>
    </location>
</feature>
<evidence type="ECO:0000313" key="4">
    <source>
        <dbReference type="Proteomes" id="UP000605361"/>
    </source>
</evidence>
<feature type="compositionally biased region" description="Basic residues" evidence="1">
    <location>
        <begin position="142"/>
        <end position="159"/>
    </location>
</feature>
<feature type="compositionally biased region" description="Polar residues" evidence="1">
    <location>
        <begin position="10"/>
        <end position="21"/>
    </location>
</feature>
<name>A0A931F5K0_9ACTN</name>
<keyword evidence="4" id="KW-1185">Reference proteome</keyword>
<feature type="compositionally biased region" description="Basic and acidic residues" evidence="1">
    <location>
        <begin position="69"/>
        <end position="84"/>
    </location>
</feature>
<feature type="domain" description="Peptidase S33 tripeptidyl aminopeptidase-like C-terminal" evidence="2">
    <location>
        <begin position="216"/>
        <end position="256"/>
    </location>
</feature>
<feature type="region of interest" description="Disordered" evidence="1">
    <location>
        <begin position="61"/>
        <end position="222"/>
    </location>
</feature>
<evidence type="ECO:0000259" key="2">
    <source>
        <dbReference type="Pfam" id="PF08386"/>
    </source>
</evidence>
<proteinExistence type="predicted"/>
<dbReference type="Proteomes" id="UP000605361">
    <property type="component" value="Unassembled WGS sequence"/>
</dbReference>
<protein>
    <submittedName>
        <fullName evidence="3">Alpha/beta hydrolase</fullName>
    </submittedName>
</protein>
<dbReference type="GO" id="GO:0016787">
    <property type="term" value="F:hydrolase activity"/>
    <property type="evidence" value="ECO:0007669"/>
    <property type="project" value="UniProtKB-KW"/>
</dbReference>
<comment type="caution">
    <text evidence="3">The sequence shown here is derived from an EMBL/GenBank/DDBJ whole genome shotgun (WGS) entry which is preliminary data.</text>
</comment>
<dbReference type="Pfam" id="PF08386">
    <property type="entry name" value="Abhydrolase_4"/>
    <property type="match status" value="1"/>
</dbReference>
<accession>A0A931F5K0</accession>